<evidence type="ECO:0000313" key="1">
    <source>
        <dbReference type="EMBL" id="OGE28782.1"/>
    </source>
</evidence>
<name>A0A1F5JJK7_9BACT</name>
<dbReference type="Proteomes" id="UP000177555">
    <property type="component" value="Unassembled WGS sequence"/>
</dbReference>
<dbReference type="InterPro" id="IPR036412">
    <property type="entry name" value="HAD-like_sf"/>
</dbReference>
<proteinExistence type="predicted"/>
<gene>
    <name evidence="1" type="ORF">A2867_04125</name>
</gene>
<dbReference type="SUPFAM" id="SSF56784">
    <property type="entry name" value="HAD-like"/>
    <property type="match status" value="1"/>
</dbReference>
<evidence type="ECO:0000313" key="2">
    <source>
        <dbReference type="Proteomes" id="UP000177555"/>
    </source>
</evidence>
<reference evidence="1 2" key="1">
    <citation type="journal article" date="2016" name="Nat. Commun.">
        <title>Thousands of microbial genomes shed light on interconnected biogeochemical processes in an aquifer system.</title>
        <authorList>
            <person name="Anantharaman K."/>
            <person name="Brown C.T."/>
            <person name="Hug L.A."/>
            <person name="Sharon I."/>
            <person name="Castelle C.J."/>
            <person name="Probst A.J."/>
            <person name="Thomas B.C."/>
            <person name="Singh A."/>
            <person name="Wilkins M.J."/>
            <person name="Karaoz U."/>
            <person name="Brodie E.L."/>
            <person name="Williams K.H."/>
            <person name="Hubbard S.S."/>
            <person name="Banfield J.F."/>
        </authorList>
    </citation>
    <scope>NUCLEOTIDE SEQUENCE [LARGE SCALE GENOMIC DNA]</scope>
</reference>
<organism evidence="1 2">
    <name type="scientific">Candidatus Daviesbacteria bacterium RIFCSPHIGHO2_01_FULL_40_11</name>
    <dbReference type="NCBI Taxonomy" id="1797762"/>
    <lineage>
        <taxon>Bacteria</taxon>
        <taxon>Candidatus Daviesiibacteriota</taxon>
    </lineage>
</organism>
<comment type="caution">
    <text evidence="1">The sequence shown here is derived from an EMBL/GenBank/DDBJ whole genome shotgun (WGS) entry which is preliminary data.</text>
</comment>
<sequence length="253" mass="29210">MKKECVLGVDFDGVLVNDVIQMKAKFSGKYASRLYEMGTPDRKLEPDFWRDRRDFLKNPDYISDLLFWPGAKVALPLASKFFDETYINSARWTYQGLVIGGFLKRHNLSGYISSVLLRSEEDEDPLEVKLRNARRAGITHMVEDDASLALAFAKNGIKVALIDRPWNQWVPNSPNIRRYLELWDFAMDIAYHGSVKGVFARHERELEEDSANLDKVYRRDPSCTDRFYQYALGDTDDFYPCALRKICFVALGP</sequence>
<accession>A0A1F5JJK7</accession>
<dbReference type="EMBL" id="MFCP01000015">
    <property type="protein sequence ID" value="OGE28782.1"/>
    <property type="molecule type" value="Genomic_DNA"/>
</dbReference>
<protein>
    <submittedName>
        <fullName evidence="1">Uncharacterized protein</fullName>
    </submittedName>
</protein>
<dbReference type="AlphaFoldDB" id="A0A1F5JJK7"/>